<keyword evidence="7" id="KW-1185">Reference proteome</keyword>
<evidence type="ECO:0000256" key="4">
    <source>
        <dbReference type="ARBA" id="ARBA00022801"/>
    </source>
</evidence>
<gene>
    <name evidence="6" type="ORF">CALMAC_LOCUS20224</name>
</gene>
<dbReference type="SUPFAM" id="SSF53474">
    <property type="entry name" value="alpha/beta-Hydrolases"/>
    <property type="match status" value="1"/>
</dbReference>
<organism evidence="6 7">
    <name type="scientific">Callosobruchus maculatus</name>
    <name type="common">Southern cowpea weevil</name>
    <name type="synonym">Pulse bruchid</name>
    <dbReference type="NCBI Taxonomy" id="64391"/>
    <lineage>
        <taxon>Eukaryota</taxon>
        <taxon>Metazoa</taxon>
        <taxon>Ecdysozoa</taxon>
        <taxon>Arthropoda</taxon>
        <taxon>Hexapoda</taxon>
        <taxon>Insecta</taxon>
        <taxon>Pterygota</taxon>
        <taxon>Neoptera</taxon>
        <taxon>Endopterygota</taxon>
        <taxon>Coleoptera</taxon>
        <taxon>Polyphaga</taxon>
        <taxon>Cucujiformia</taxon>
        <taxon>Chrysomeloidea</taxon>
        <taxon>Chrysomelidae</taxon>
        <taxon>Bruchinae</taxon>
        <taxon>Bruchini</taxon>
        <taxon>Callosobruchus</taxon>
    </lineage>
</organism>
<keyword evidence="5" id="KW-0325">Glycoprotein</keyword>
<dbReference type="Pfam" id="PF05577">
    <property type="entry name" value="Peptidase_S28"/>
    <property type="match status" value="1"/>
</dbReference>
<dbReference type="GO" id="GO:0070008">
    <property type="term" value="F:serine-type exopeptidase activity"/>
    <property type="evidence" value="ECO:0007669"/>
    <property type="project" value="InterPro"/>
</dbReference>
<keyword evidence="2" id="KW-0645">Protease</keyword>
<dbReference type="InterPro" id="IPR008758">
    <property type="entry name" value="Peptidase_S28"/>
</dbReference>
<reference evidence="6 7" key="1">
    <citation type="submission" date="2019-01" db="EMBL/GenBank/DDBJ databases">
        <authorList>
            <person name="Sayadi A."/>
        </authorList>
    </citation>
    <scope>NUCLEOTIDE SEQUENCE [LARGE SCALE GENOMIC DNA]</scope>
</reference>
<dbReference type="EMBL" id="CAACVG010014589">
    <property type="protein sequence ID" value="VEN63401.1"/>
    <property type="molecule type" value="Genomic_DNA"/>
</dbReference>
<evidence type="ECO:0000256" key="3">
    <source>
        <dbReference type="ARBA" id="ARBA00022729"/>
    </source>
</evidence>
<evidence type="ECO:0000256" key="2">
    <source>
        <dbReference type="ARBA" id="ARBA00022670"/>
    </source>
</evidence>
<proteinExistence type="inferred from homology"/>
<evidence type="ECO:0000256" key="5">
    <source>
        <dbReference type="ARBA" id="ARBA00023180"/>
    </source>
</evidence>
<keyword evidence="3" id="KW-0732">Signal</keyword>
<keyword evidence="4" id="KW-0378">Hydrolase</keyword>
<protein>
    <submittedName>
        <fullName evidence="6">Uncharacterized protein</fullName>
    </submittedName>
</protein>
<dbReference type="Gene3D" id="3.40.50.1820">
    <property type="entry name" value="alpha/beta hydrolase"/>
    <property type="match status" value="1"/>
</dbReference>
<accession>A0A653DVN9</accession>
<sequence>MLSKSWNICHNIEPSEIDKLVDWLSDIYVNLAMENYPYPSKFLQSLPAFPVRVFCNKVYGINTNDSKVLLEALNQALQIYTNYTGQLKCHNLKSSVDDPIERAWRYQVCTELVMPICSTDTDMFENRKWDFNKYSDQCYNEIGIRPWRPYWIGVEYGGKNLRYFSNIVFSNGMMDPWSVGGVLANITSSILAVTIPRAAHHVDIRESNLADDNFVVQARKFLIRAIRKFLNIN</sequence>
<dbReference type="GO" id="GO:0008239">
    <property type="term" value="F:dipeptidyl-peptidase activity"/>
    <property type="evidence" value="ECO:0007669"/>
    <property type="project" value="TreeGrafter"/>
</dbReference>
<evidence type="ECO:0000256" key="1">
    <source>
        <dbReference type="ARBA" id="ARBA00011079"/>
    </source>
</evidence>
<evidence type="ECO:0000313" key="6">
    <source>
        <dbReference type="EMBL" id="VEN63401.1"/>
    </source>
</evidence>
<evidence type="ECO:0000313" key="7">
    <source>
        <dbReference type="Proteomes" id="UP000410492"/>
    </source>
</evidence>
<name>A0A653DVN9_CALMS</name>
<dbReference type="PANTHER" id="PTHR11010">
    <property type="entry name" value="PROTEASE S28 PRO-X CARBOXYPEPTIDASE-RELATED"/>
    <property type="match status" value="1"/>
</dbReference>
<dbReference type="PANTHER" id="PTHR11010:SF38">
    <property type="entry name" value="LYSOSOMAL PRO-X CARBOXYPEPTIDASE"/>
    <property type="match status" value="1"/>
</dbReference>
<dbReference type="Proteomes" id="UP000410492">
    <property type="component" value="Unassembled WGS sequence"/>
</dbReference>
<dbReference type="GO" id="GO:0006508">
    <property type="term" value="P:proteolysis"/>
    <property type="evidence" value="ECO:0007669"/>
    <property type="project" value="UniProtKB-KW"/>
</dbReference>
<comment type="similarity">
    <text evidence="1">Belongs to the peptidase S28 family.</text>
</comment>
<dbReference type="InterPro" id="IPR029058">
    <property type="entry name" value="AB_hydrolase_fold"/>
</dbReference>
<dbReference type="OrthoDB" id="2130629at2759"/>
<dbReference type="AlphaFoldDB" id="A0A653DVN9"/>